<dbReference type="RefSeq" id="WP_168922088.1">
    <property type="nucleotide sequence ID" value="NZ_CP051461.1"/>
</dbReference>
<dbReference type="GO" id="GO:0030572">
    <property type="term" value="F:phosphatidyltransferase activity"/>
    <property type="evidence" value="ECO:0007669"/>
    <property type="project" value="UniProtKB-ARBA"/>
</dbReference>
<proteinExistence type="predicted"/>
<evidence type="ECO:0000256" key="1">
    <source>
        <dbReference type="ARBA" id="ARBA00004651"/>
    </source>
</evidence>
<dbReference type="SMART" id="SM00155">
    <property type="entry name" value="PLDc"/>
    <property type="match status" value="2"/>
</dbReference>
<keyword evidence="9" id="KW-1185">Reference proteome</keyword>
<dbReference type="GO" id="GO:0005886">
    <property type="term" value="C:plasma membrane"/>
    <property type="evidence" value="ECO:0007669"/>
    <property type="project" value="UniProtKB-SubCell"/>
</dbReference>
<evidence type="ECO:0000313" key="9">
    <source>
        <dbReference type="Proteomes" id="UP000502041"/>
    </source>
</evidence>
<dbReference type="Pfam" id="PF13396">
    <property type="entry name" value="PLDc_N"/>
    <property type="match status" value="1"/>
</dbReference>
<dbReference type="KEGG" id="pvac:HC248_01683"/>
<dbReference type="Proteomes" id="UP000502041">
    <property type="component" value="Chromosome"/>
</dbReference>
<dbReference type="EC" id="2.7.8.-" evidence="8"/>
<name>A0A6H2H929_9BURK</name>
<dbReference type="GO" id="GO:0032049">
    <property type="term" value="P:cardiolipin biosynthetic process"/>
    <property type="evidence" value="ECO:0007669"/>
    <property type="project" value="UniProtKB-ARBA"/>
</dbReference>
<dbReference type="PANTHER" id="PTHR21248:SF22">
    <property type="entry name" value="PHOSPHOLIPASE D"/>
    <property type="match status" value="1"/>
</dbReference>
<dbReference type="SUPFAM" id="SSF56024">
    <property type="entry name" value="Phospholipase D/nuclease"/>
    <property type="match status" value="2"/>
</dbReference>
<evidence type="ECO:0000256" key="5">
    <source>
        <dbReference type="ARBA" id="ARBA00023136"/>
    </source>
</evidence>
<keyword evidence="2" id="KW-1003">Cell membrane</keyword>
<dbReference type="InterPro" id="IPR001736">
    <property type="entry name" value="PLipase_D/transphosphatidylase"/>
</dbReference>
<dbReference type="InterPro" id="IPR025202">
    <property type="entry name" value="PLD-like_dom"/>
</dbReference>
<accession>A0A6H2H929</accession>
<organism evidence="8 9">
    <name type="scientific">Polaromonas vacuolata</name>
    <dbReference type="NCBI Taxonomy" id="37448"/>
    <lineage>
        <taxon>Bacteria</taxon>
        <taxon>Pseudomonadati</taxon>
        <taxon>Pseudomonadota</taxon>
        <taxon>Betaproteobacteria</taxon>
        <taxon>Burkholderiales</taxon>
        <taxon>Comamonadaceae</taxon>
        <taxon>Polaromonas</taxon>
    </lineage>
</organism>
<dbReference type="EMBL" id="CP051461">
    <property type="protein sequence ID" value="QJC56378.1"/>
    <property type="molecule type" value="Genomic_DNA"/>
</dbReference>
<gene>
    <name evidence="8" type="primary">clsA</name>
    <name evidence="8" type="ORF">HC248_01683</name>
</gene>
<protein>
    <submittedName>
        <fullName evidence="8">Major cardiolipin synthase ClsA</fullName>
        <ecNumber evidence="8">2.7.8.-</ecNumber>
    </submittedName>
</protein>
<comment type="subcellular location">
    <subcellularLocation>
        <location evidence="1">Cell membrane</location>
        <topology evidence="1">Multi-pass membrane protein</topology>
    </subcellularLocation>
</comment>
<sequence length="471" mass="52668">MTHILSGDWITLHGVVVATGLTIYAVGSHTLNQRRHPSAAIAWLIALVLIPYLALPIYLMLSKRKHVKRSIIPRALMLDNYVEKRDDGSEIDEHLPAALGLPSLATFEHMSIHADGQQSLNVLRAMIAQAKQSLDLSTFIFGRDVLGDEIAQLLITRAKQGLKIRLLLDGVGVYMGGWPDIKALKKAGVKVELFVSPYKSALKGRMNLRNHRKLVVVDNHWLWCGGRNIAAQYFVGDPTSSKQAKPWIDLSFDLQGALAAQAQQRFDLDWAFATRQKPIQRAALASILPVSRDQHRGRLVPSGPDQSDDTIYTLLVSSCFTARHRILAVSPYFVPDPPLLMGLALAARRGVRVDLLLPRQSNHRLADIARLYAFRELAAAGANIWLSPHMVHAKAIVIDDKLALAGSANLDSRSLFLNYEIMVAFNDESVVRDFEAWIDLQRTDARIYRPHPPRLPRELLEAMVRWVAFQL</sequence>
<keyword evidence="3 6" id="KW-0812">Transmembrane</keyword>
<dbReference type="Gene3D" id="3.30.870.10">
    <property type="entry name" value="Endonuclease Chain A"/>
    <property type="match status" value="2"/>
</dbReference>
<feature type="transmembrane region" description="Helical" evidence="6">
    <location>
        <begin position="9"/>
        <end position="27"/>
    </location>
</feature>
<evidence type="ECO:0000256" key="3">
    <source>
        <dbReference type="ARBA" id="ARBA00022692"/>
    </source>
</evidence>
<feature type="transmembrane region" description="Helical" evidence="6">
    <location>
        <begin position="39"/>
        <end position="61"/>
    </location>
</feature>
<keyword evidence="4 6" id="KW-1133">Transmembrane helix</keyword>
<keyword evidence="5 6" id="KW-0472">Membrane</keyword>
<evidence type="ECO:0000256" key="6">
    <source>
        <dbReference type="SAM" id="Phobius"/>
    </source>
</evidence>
<feature type="domain" description="PLD phosphodiesterase" evidence="7">
    <location>
        <begin position="387"/>
        <end position="414"/>
    </location>
</feature>
<dbReference type="Pfam" id="PF13091">
    <property type="entry name" value="PLDc_2"/>
    <property type="match status" value="2"/>
</dbReference>
<evidence type="ECO:0000313" key="8">
    <source>
        <dbReference type="EMBL" id="QJC56378.1"/>
    </source>
</evidence>
<dbReference type="PROSITE" id="PS50035">
    <property type="entry name" value="PLD"/>
    <property type="match status" value="2"/>
</dbReference>
<evidence type="ECO:0000259" key="7">
    <source>
        <dbReference type="PROSITE" id="PS50035"/>
    </source>
</evidence>
<dbReference type="PANTHER" id="PTHR21248">
    <property type="entry name" value="CARDIOLIPIN SYNTHASE"/>
    <property type="match status" value="1"/>
</dbReference>
<dbReference type="AlphaFoldDB" id="A0A6H2H929"/>
<dbReference type="InterPro" id="IPR027379">
    <property type="entry name" value="CLS_N"/>
</dbReference>
<reference evidence="8 9" key="1">
    <citation type="submission" date="2020-04" db="EMBL/GenBank/DDBJ databases">
        <title>Complete genome of a Psychrophilic, Marine, Gas Vacuolate Bacterium Polaromonas vacuolata KCTC 22033T.</title>
        <authorList>
            <person name="Hwang K."/>
            <person name="Kim K.M."/>
        </authorList>
    </citation>
    <scope>NUCLEOTIDE SEQUENCE [LARGE SCALE GENOMIC DNA]</scope>
    <source>
        <strain evidence="8 9">KCTC 22033</strain>
    </source>
</reference>
<evidence type="ECO:0000256" key="2">
    <source>
        <dbReference type="ARBA" id="ARBA00022475"/>
    </source>
</evidence>
<feature type="domain" description="PLD phosphodiesterase" evidence="7">
    <location>
        <begin position="206"/>
        <end position="233"/>
    </location>
</feature>
<evidence type="ECO:0000256" key="4">
    <source>
        <dbReference type="ARBA" id="ARBA00022989"/>
    </source>
</evidence>
<keyword evidence="8" id="KW-0808">Transferase</keyword>